<protein>
    <submittedName>
        <fullName evidence="2">Uncharacterized protein</fullName>
    </submittedName>
</protein>
<reference evidence="2 3" key="1">
    <citation type="submission" date="2017-03" db="EMBL/GenBank/DDBJ databases">
        <authorList>
            <person name="Afonso C.L."/>
            <person name="Miller P.J."/>
            <person name="Scott M.A."/>
            <person name="Spackman E."/>
            <person name="Goraichik I."/>
            <person name="Dimitrov K.M."/>
            <person name="Suarez D.L."/>
            <person name="Swayne D.E."/>
        </authorList>
    </citation>
    <scope>NUCLEOTIDE SEQUENCE [LARGE SCALE GENOMIC DNA]</scope>
    <source>
        <strain evidence="2">Genome sequencing of Nitrospira japonica strain NJ11</strain>
    </source>
</reference>
<accession>A0A1W1HZL1</accession>
<dbReference type="OrthoDB" id="9788380at2"/>
<keyword evidence="1" id="KW-0812">Transmembrane</keyword>
<evidence type="ECO:0000313" key="2">
    <source>
        <dbReference type="EMBL" id="SLM46200.1"/>
    </source>
</evidence>
<dbReference type="Proteomes" id="UP000192042">
    <property type="component" value="Chromosome I"/>
</dbReference>
<dbReference type="RefSeq" id="WP_080884931.1">
    <property type="nucleotide sequence ID" value="NZ_LT828648.1"/>
</dbReference>
<keyword evidence="1" id="KW-0472">Membrane</keyword>
<keyword evidence="1" id="KW-1133">Transmembrane helix</keyword>
<name>A0A1W1HZL1_9BACT</name>
<keyword evidence="3" id="KW-1185">Reference proteome</keyword>
<gene>
    <name evidence="2" type="ORF">NSJP_0028</name>
</gene>
<dbReference type="KEGG" id="nja:NSJP_0028"/>
<evidence type="ECO:0000256" key="1">
    <source>
        <dbReference type="SAM" id="Phobius"/>
    </source>
</evidence>
<evidence type="ECO:0000313" key="3">
    <source>
        <dbReference type="Proteomes" id="UP000192042"/>
    </source>
</evidence>
<dbReference type="EMBL" id="LT828648">
    <property type="protein sequence ID" value="SLM46200.1"/>
    <property type="molecule type" value="Genomic_DNA"/>
</dbReference>
<dbReference type="AlphaFoldDB" id="A0A1W1HZL1"/>
<feature type="transmembrane region" description="Helical" evidence="1">
    <location>
        <begin position="6"/>
        <end position="26"/>
    </location>
</feature>
<organism evidence="2 3">
    <name type="scientific">Nitrospira japonica</name>
    <dbReference type="NCBI Taxonomy" id="1325564"/>
    <lineage>
        <taxon>Bacteria</taxon>
        <taxon>Pseudomonadati</taxon>
        <taxon>Nitrospirota</taxon>
        <taxon>Nitrospiria</taxon>
        <taxon>Nitrospirales</taxon>
        <taxon>Nitrospiraceae</taxon>
        <taxon>Nitrospira</taxon>
    </lineage>
</organism>
<proteinExistence type="predicted"/>
<sequence>MGDGYVSLEITMYVLAIVALLGLWLFHQAQVRAGRILAVDLFDRSLVRMYVYAAPQGTTLCTICGQAQGRVFLSTKVDKKGFSPTDGPCEAQGHCQGYLIGLYGGWAEARDVVARLQRSSKKTVVRLSSDELRSLVTGEWGKSVSANTDRLNVHMLEGLCLEAADADRAAAGYRHVIERASDSRHLGFVVPAYLRLIDLLARTGCEEEASKAIEQFERRFPAHLSGSHAPNADQRKILEEEKSLLWTRRSLKVSA</sequence>